<dbReference type="Proteomes" id="UP000050471">
    <property type="component" value="Unassembled WGS sequence"/>
</dbReference>
<dbReference type="InterPro" id="IPR051257">
    <property type="entry name" value="Diverse_CBS-Domain"/>
</dbReference>
<keyword evidence="1 2" id="KW-0129">CBS domain</keyword>
<feature type="domain" description="CBS" evidence="3">
    <location>
        <begin position="77"/>
        <end position="132"/>
    </location>
</feature>
<dbReference type="PANTHER" id="PTHR43080:SF2">
    <property type="entry name" value="CBS DOMAIN-CONTAINING PROTEIN"/>
    <property type="match status" value="1"/>
</dbReference>
<dbReference type="EMBL" id="LKBA01000006">
    <property type="protein sequence ID" value="KPN63300.1"/>
    <property type="molecule type" value="Genomic_DNA"/>
</dbReference>
<dbReference type="InterPro" id="IPR000644">
    <property type="entry name" value="CBS_dom"/>
</dbReference>
<dbReference type="SMART" id="SM00116">
    <property type="entry name" value="CBS"/>
    <property type="match status" value="2"/>
</dbReference>
<dbReference type="PROSITE" id="PS51371">
    <property type="entry name" value="CBS"/>
    <property type="match status" value="2"/>
</dbReference>
<comment type="caution">
    <text evidence="4">The sequence shown here is derived from an EMBL/GenBank/DDBJ whole genome shotgun (WGS) entry which is preliminary data.</text>
</comment>
<dbReference type="InterPro" id="IPR044725">
    <property type="entry name" value="CBSX3_CBS_dom"/>
</dbReference>
<dbReference type="OrthoDB" id="9807125at2"/>
<evidence type="ECO:0000256" key="1">
    <source>
        <dbReference type="ARBA" id="ARBA00023122"/>
    </source>
</evidence>
<name>A0A0P7KIE3_9RHOB</name>
<feature type="domain" description="CBS" evidence="3">
    <location>
        <begin position="11"/>
        <end position="68"/>
    </location>
</feature>
<dbReference type="PANTHER" id="PTHR43080">
    <property type="entry name" value="CBS DOMAIN-CONTAINING PROTEIN CBSX3, MITOCHONDRIAL"/>
    <property type="match status" value="1"/>
</dbReference>
<evidence type="ECO:0000259" key="3">
    <source>
        <dbReference type="PROSITE" id="PS51371"/>
    </source>
</evidence>
<dbReference type="RefSeq" id="WP_055189515.1">
    <property type="nucleotide sequence ID" value="NZ_FPBS01000002.1"/>
</dbReference>
<sequence>MLVSQILKDKPISGVATIKPGSSITEAVALLSEKKIGAVIVSEDGVRPAGIVSERDVVSALGASGTGCLTNTVDSIMTAKLVSCAPGDRAIQVLQTMTEGRFRHMPVMEGDEMVGLVSIGDVVKARLDELSSQAEALTNMIMGY</sequence>
<dbReference type="STRING" id="154981.AKJ29_11500"/>
<keyword evidence="4" id="KW-0418">Kinase</keyword>
<protein>
    <submittedName>
        <fullName evidence="4">Histidine kinase</fullName>
    </submittedName>
</protein>
<accession>A0A0P7KIE3</accession>
<proteinExistence type="predicted"/>
<dbReference type="CDD" id="cd04623">
    <property type="entry name" value="CBS_pair_bac_euk"/>
    <property type="match status" value="1"/>
</dbReference>
<reference evidence="4 5" key="1">
    <citation type="submission" date="2015-09" db="EMBL/GenBank/DDBJ databases">
        <title>Draft genome sequence of Aliiroseovarius crassostreae CV919-312TSm, the causative agent of Roseovarius Oyster Disease (formerly Juvenile Oyster Disease).</title>
        <authorList>
            <person name="Kessner L."/>
            <person name="Spinard E."/>
            <person name="Nelson D."/>
        </authorList>
    </citation>
    <scope>NUCLEOTIDE SEQUENCE [LARGE SCALE GENOMIC DNA]</scope>
    <source>
        <strain evidence="4 5">CV919-312</strain>
    </source>
</reference>
<evidence type="ECO:0000256" key="2">
    <source>
        <dbReference type="PROSITE-ProRule" id="PRU00703"/>
    </source>
</evidence>
<evidence type="ECO:0000313" key="4">
    <source>
        <dbReference type="EMBL" id="KPN63300.1"/>
    </source>
</evidence>
<dbReference type="AlphaFoldDB" id="A0A0P7KIE3"/>
<dbReference type="InterPro" id="IPR046342">
    <property type="entry name" value="CBS_dom_sf"/>
</dbReference>
<keyword evidence="4" id="KW-0808">Transferase</keyword>
<dbReference type="Pfam" id="PF00571">
    <property type="entry name" value="CBS"/>
    <property type="match status" value="2"/>
</dbReference>
<keyword evidence="5" id="KW-1185">Reference proteome</keyword>
<evidence type="ECO:0000313" key="5">
    <source>
        <dbReference type="Proteomes" id="UP000050471"/>
    </source>
</evidence>
<dbReference type="GO" id="GO:0016301">
    <property type="term" value="F:kinase activity"/>
    <property type="evidence" value="ECO:0007669"/>
    <property type="project" value="UniProtKB-KW"/>
</dbReference>
<organism evidence="4 5">
    <name type="scientific">Aliiroseovarius crassostreae</name>
    <dbReference type="NCBI Taxonomy" id="154981"/>
    <lineage>
        <taxon>Bacteria</taxon>
        <taxon>Pseudomonadati</taxon>
        <taxon>Pseudomonadota</taxon>
        <taxon>Alphaproteobacteria</taxon>
        <taxon>Rhodobacterales</taxon>
        <taxon>Paracoccaceae</taxon>
        <taxon>Aliiroseovarius</taxon>
    </lineage>
</organism>
<gene>
    <name evidence="4" type="ORF">AKJ29_11500</name>
</gene>
<dbReference type="Gene3D" id="3.10.580.10">
    <property type="entry name" value="CBS-domain"/>
    <property type="match status" value="1"/>
</dbReference>
<dbReference type="SUPFAM" id="SSF54631">
    <property type="entry name" value="CBS-domain pair"/>
    <property type="match status" value="1"/>
</dbReference>